<dbReference type="InterPro" id="IPR059000">
    <property type="entry name" value="ATPase_P-type_domA"/>
</dbReference>
<keyword evidence="4" id="KW-1003">Cell membrane</keyword>
<name>E1ZF92_CHLVA</name>
<dbReference type="STRING" id="554065.E1ZF92"/>
<keyword evidence="6 12" id="KW-0812">Transmembrane</keyword>
<dbReference type="GO" id="GO:0005524">
    <property type="term" value="F:ATP binding"/>
    <property type="evidence" value="ECO:0007669"/>
    <property type="project" value="UniProtKB-KW"/>
</dbReference>
<dbReference type="SMART" id="SM00831">
    <property type="entry name" value="Cation_ATPase_N"/>
    <property type="match status" value="1"/>
</dbReference>
<dbReference type="AlphaFoldDB" id="E1ZF92"/>
<comment type="similarity">
    <text evidence="3">Belongs to the cation transport ATPase (P-type) (TC 3.A.3) family. Type IIIA subfamily.</text>
</comment>
<evidence type="ECO:0000256" key="5">
    <source>
        <dbReference type="ARBA" id="ARBA00022553"/>
    </source>
</evidence>
<dbReference type="GO" id="GO:0005886">
    <property type="term" value="C:plasma membrane"/>
    <property type="evidence" value="ECO:0007669"/>
    <property type="project" value="UniProtKB-SubCell"/>
</dbReference>
<dbReference type="RefSeq" id="XP_005847733.1">
    <property type="nucleotide sequence ID" value="XM_005847671.1"/>
</dbReference>
<keyword evidence="5" id="KW-0597">Phosphoprotein</keyword>
<evidence type="ECO:0000256" key="10">
    <source>
        <dbReference type="ARBA" id="ARBA00022989"/>
    </source>
</evidence>
<reference evidence="14 15" key="1">
    <citation type="journal article" date="2010" name="Plant Cell">
        <title>The Chlorella variabilis NC64A genome reveals adaptation to photosymbiosis, coevolution with viruses, and cryptic sex.</title>
        <authorList>
            <person name="Blanc G."/>
            <person name="Duncan G."/>
            <person name="Agarkova I."/>
            <person name="Borodovsky M."/>
            <person name="Gurnon J."/>
            <person name="Kuo A."/>
            <person name="Lindquist E."/>
            <person name="Lucas S."/>
            <person name="Pangilinan J."/>
            <person name="Polle J."/>
            <person name="Salamov A."/>
            <person name="Terry A."/>
            <person name="Yamada T."/>
            <person name="Dunigan D.D."/>
            <person name="Grigoriev I.V."/>
            <person name="Claverie J.M."/>
            <person name="Van Etten J.L."/>
        </authorList>
    </citation>
    <scope>NUCLEOTIDE SEQUENCE [LARGE SCALE GENOMIC DNA]</scope>
    <source>
        <strain evidence="14 15">NC64A</strain>
    </source>
</reference>
<evidence type="ECO:0000313" key="15">
    <source>
        <dbReference type="Proteomes" id="UP000008141"/>
    </source>
</evidence>
<evidence type="ECO:0000259" key="13">
    <source>
        <dbReference type="SMART" id="SM00831"/>
    </source>
</evidence>
<dbReference type="Proteomes" id="UP000008141">
    <property type="component" value="Unassembled WGS sequence"/>
</dbReference>
<feature type="transmembrane region" description="Helical" evidence="12">
    <location>
        <begin position="262"/>
        <end position="284"/>
    </location>
</feature>
<protein>
    <recommendedName>
        <fullName evidence="13">Cation-transporting P-type ATPase N-terminal domain-containing protein</fullName>
    </recommendedName>
</protein>
<evidence type="ECO:0000256" key="11">
    <source>
        <dbReference type="ARBA" id="ARBA00023136"/>
    </source>
</evidence>
<dbReference type="PANTHER" id="PTHR42861">
    <property type="entry name" value="CALCIUM-TRANSPORTING ATPASE"/>
    <property type="match status" value="1"/>
</dbReference>
<evidence type="ECO:0000256" key="8">
    <source>
        <dbReference type="ARBA" id="ARBA00022840"/>
    </source>
</evidence>
<dbReference type="InterPro" id="IPR004014">
    <property type="entry name" value="ATPase_P-typ_cation-transptr_N"/>
</dbReference>
<feature type="transmembrane region" description="Helical" evidence="12">
    <location>
        <begin position="433"/>
        <end position="454"/>
    </location>
</feature>
<dbReference type="Pfam" id="PF00690">
    <property type="entry name" value="Cation_ATPase_N"/>
    <property type="match status" value="1"/>
</dbReference>
<evidence type="ECO:0000256" key="4">
    <source>
        <dbReference type="ARBA" id="ARBA00022475"/>
    </source>
</evidence>
<comment type="function">
    <text evidence="1">The plasma membrane ATPase of plants and fungi is a hydrogen ion pump. The proton gradient it generates drives the active transport of nutrients by H(+)-symport. The resulting external acidification and/or internal alkinization may mediate growth responses.</text>
</comment>
<dbReference type="FunFam" id="2.70.150.10:FF:000042">
    <property type="entry name" value="Plasma membrane ATPase"/>
    <property type="match status" value="1"/>
</dbReference>
<feature type="transmembrane region" description="Helical" evidence="12">
    <location>
        <begin position="391"/>
        <end position="412"/>
    </location>
</feature>
<dbReference type="Gene3D" id="2.70.150.10">
    <property type="entry name" value="Calcium-transporting ATPase, cytoplasmic transduction domain A"/>
    <property type="match status" value="1"/>
</dbReference>
<dbReference type="SUPFAM" id="SSF81665">
    <property type="entry name" value="Calcium ATPase, transmembrane domain M"/>
    <property type="match status" value="1"/>
</dbReference>
<keyword evidence="9" id="KW-1278">Translocase</keyword>
<dbReference type="EMBL" id="GL433844">
    <property type="protein sequence ID" value="EFN55631.1"/>
    <property type="molecule type" value="Genomic_DNA"/>
</dbReference>
<evidence type="ECO:0000256" key="7">
    <source>
        <dbReference type="ARBA" id="ARBA00022741"/>
    </source>
</evidence>
<proteinExistence type="inferred from homology"/>
<organism evidence="15">
    <name type="scientific">Chlorella variabilis</name>
    <name type="common">Green alga</name>
    <dbReference type="NCBI Taxonomy" id="554065"/>
    <lineage>
        <taxon>Eukaryota</taxon>
        <taxon>Viridiplantae</taxon>
        <taxon>Chlorophyta</taxon>
        <taxon>core chlorophytes</taxon>
        <taxon>Trebouxiophyceae</taxon>
        <taxon>Chlorellales</taxon>
        <taxon>Chlorellaceae</taxon>
        <taxon>Chlorella clade</taxon>
        <taxon>Chlorella</taxon>
    </lineage>
</organism>
<dbReference type="Pfam" id="PF00122">
    <property type="entry name" value="E1-E2_ATPase"/>
    <property type="match status" value="1"/>
</dbReference>
<gene>
    <name evidence="14" type="ORF">CHLNCDRAFT_133797</name>
</gene>
<feature type="domain" description="Cation-transporting P-type ATPase N-terminal" evidence="13">
    <location>
        <begin position="21"/>
        <end position="93"/>
    </location>
</feature>
<feature type="transmembrane region" description="Helical" evidence="12">
    <location>
        <begin position="358"/>
        <end position="379"/>
    </location>
</feature>
<evidence type="ECO:0000313" key="14">
    <source>
        <dbReference type="EMBL" id="EFN55631.1"/>
    </source>
</evidence>
<sequence length="551" mass="59779">MAAKDGDTAVGVGGEADVEVDFKEISEEEALNLLKASKKGLTSEEVAKRLEEYGYNKLPEESRNAFLVYLSYMWNPLSWAMEAAAIIAIALLDYADFALIVALLFVNATISYVEEANADKAIKALTSALAPKAKALRDGQVQTIDASNLVPGDICIIRLGDIVPADIKILGEEGSSGKPEDETPLQCDQAALTGESLPVKKFTGDVAFAGSTIKQGERHCVVYFPTILIVLLAVFNDGAMIALSKDTVTPSRLPNRWNLNSIFLSGIGYGLYLTLSSWALYYVATHTDFFDGDIGMFSLQETQDVLDAWCTDFVPTQGYSLDTPACQIYPDEITDCSITALEQCTAEQKYVRGAMTRALLYLQVSISGQAVVFVVRTISHSFLSRAGTLTYVAFVVAQTASTLIAIFGFNGYEEPRDGVEDCKVAPVYGTEGAFTASVLGCTYYAVVAWIWSLIWHMGLDPLKWIMYYIMDEEGFRAGGMFNNIFRSRGEHMGAAANIGVNKMSMSRVSATRASMSRVSHGGYQTGGVPGVGSRMVPNAAMLQRASLVKVH</sequence>
<evidence type="ECO:0000256" key="3">
    <source>
        <dbReference type="ARBA" id="ARBA00008804"/>
    </source>
</evidence>
<dbReference type="OrthoDB" id="116380at2759"/>
<feature type="transmembrane region" description="Helical" evidence="12">
    <location>
        <begin position="221"/>
        <end position="242"/>
    </location>
</feature>
<evidence type="ECO:0000256" key="9">
    <source>
        <dbReference type="ARBA" id="ARBA00022967"/>
    </source>
</evidence>
<evidence type="ECO:0000256" key="12">
    <source>
        <dbReference type="SAM" id="Phobius"/>
    </source>
</evidence>
<evidence type="ECO:0000256" key="6">
    <source>
        <dbReference type="ARBA" id="ARBA00022692"/>
    </source>
</evidence>
<dbReference type="eggNOG" id="KOG0205">
    <property type="taxonomic scope" value="Eukaryota"/>
</dbReference>
<keyword evidence="15" id="KW-1185">Reference proteome</keyword>
<dbReference type="Gene3D" id="1.20.1110.10">
    <property type="entry name" value="Calcium-transporting ATPase, transmembrane domain"/>
    <property type="match status" value="3"/>
</dbReference>
<evidence type="ECO:0000256" key="2">
    <source>
        <dbReference type="ARBA" id="ARBA00004651"/>
    </source>
</evidence>
<dbReference type="KEGG" id="cvr:CHLNCDRAFT_133797"/>
<dbReference type="GeneID" id="17354974"/>
<keyword evidence="8" id="KW-0067">ATP-binding</keyword>
<accession>E1ZF92</accession>
<keyword evidence="11 12" id="KW-0472">Membrane</keyword>
<keyword evidence="10 12" id="KW-1133">Transmembrane helix</keyword>
<dbReference type="InParanoid" id="E1ZF92"/>
<dbReference type="InterPro" id="IPR023298">
    <property type="entry name" value="ATPase_P-typ_TM_dom_sf"/>
</dbReference>
<keyword evidence="7" id="KW-0547">Nucleotide-binding</keyword>
<dbReference type="OMA" id="RIMLCEV"/>
<evidence type="ECO:0000256" key="1">
    <source>
        <dbReference type="ARBA" id="ARBA00003417"/>
    </source>
</evidence>
<comment type="subcellular location">
    <subcellularLocation>
        <location evidence="2">Cell membrane</location>
        <topology evidence="2">Multi-pass membrane protein</topology>
    </subcellularLocation>
</comment>